<feature type="compositionally biased region" description="Basic residues" evidence="1">
    <location>
        <begin position="116"/>
        <end position="142"/>
    </location>
</feature>
<sequence length="142" mass="14765">MQGPLPRLVAVQASGCAPSSRPGSRGARVALLARLPDPGVRHQRAQGAGDFLVLDASIAPRAAPSRWKMAPSSANCVNSPLRRAASSARKGRPPSPPPASCGKRAGSRGRAGGGAQHRRWHQVPGRHHGRAPAAAPRRRIPA</sequence>
<comment type="caution">
    <text evidence="2">The sequence shown here is derived from an EMBL/GenBank/DDBJ whole genome shotgun (WGS) entry which is preliminary data.</text>
</comment>
<name>A0A926FP11_AERHY</name>
<feature type="region of interest" description="Disordered" evidence="1">
    <location>
        <begin position="63"/>
        <end position="142"/>
    </location>
</feature>
<evidence type="ECO:0000256" key="1">
    <source>
        <dbReference type="SAM" id="MobiDB-lite"/>
    </source>
</evidence>
<proteinExistence type="predicted"/>
<accession>A0A926FP11</accession>
<reference evidence="2" key="1">
    <citation type="submission" date="2020-07" db="EMBL/GenBank/DDBJ databases">
        <title>Carbapenem Resistant Aeromonas hydrophila Carrying blacphA7 Isolated from Two Solid Organ Transplant Patients.</title>
        <authorList>
            <person name="Hilt E."/>
            <person name="Fitzwater S.P."/>
            <person name="Ward K."/>
            <person name="De St Maurice A."/>
            <person name="Chandrasekaran S."/>
            <person name="Garner O.B."/>
            <person name="Yang S."/>
        </authorList>
    </citation>
    <scope>NUCLEOTIDE SEQUENCE</scope>
    <source>
        <strain evidence="2">B-1</strain>
    </source>
</reference>
<dbReference type="EMBL" id="JACLAN010000009">
    <property type="protein sequence ID" value="MBC8674172.1"/>
    <property type="molecule type" value="Genomic_DNA"/>
</dbReference>
<gene>
    <name evidence="2" type="ORF">H2136_16980</name>
</gene>
<dbReference type="AlphaFoldDB" id="A0A926FP11"/>
<organism evidence="2">
    <name type="scientific">Aeromonas hydrophila</name>
    <dbReference type="NCBI Taxonomy" id="644"/>
    <lineage>
        <taxon>Bacteria</taxon>
        <taxon>Pseudomonadati</taxon>
        <taxon>Pseudomonadota</taxon>
        <taxon>Gammaproteobacteria</taxon>
        <taxon>Aeromonadales</taxon>
        <taxon>Aeromonadaceae</taxon>
        <taxon>Aeromonas</taxon>
    </lineage>
</organism>
<evidence type="ECO:0000313" key="2">
    <source>
        <dbReference type="EMBL" id="MBC8674172.1"/>
    </source>
</evidence>
<protein>
    <submittedName>
        <fullName evidence="2">Uncharacterized protein</fullName>
    </submittedName>
</protein>